<dbReference type="SUPFAM" id="SSF56496">
    <property type="entry name" value="Fibrinogen C-terminal domain-like"/>
    <property type="match status" value="1"/>
</dbReference>
<proteinExistence type="predicted"/>
<dbReference type="Pfam" id="PF00147">
    <property type="entry name" value="Fibrinogen_C"/>
    <property type="match status" value="1"/>
</dbReference>
<feature type="domain" description="Fibrinogen C-terminal" evidence="2">
    <location>
        <begin position="196"/>
        <end position="393"/>
    </location>
</feature>
<dbReference type="AlphaFoldDB" id="A0A6J1LPJ8"/>
<dbReference type="OrthoDB" id="7735550at2759"/>
<evidence type="ECO:0000259" key="2">
    <source>
        <dbReference type="PROSITE" id="PS51406"/>
    </source>
</evidence>
<dbReference type="GeneID" id="111595866"/>
<dbReference type="PROSITE" id="PS51406">
    <property type="entry name" value="FIBRINOGEN_C_2"/>
    <property type="match status" value="1"/>
</dbReference>
<dbReference type="KEGG" id="dhe:111595866"/>
<dbReference type="GO" id="GO:0005615">
    <property type="term" value="C:extracellular space"/>
    <property type="evidence" value="ECO:0007669"/>
    <property type="project" value="TreeGrafter"/>
</dbReference>
<keyword evidence="1" id="KW-0175">Coiled coil</keyword>
<dbReference type="InterPro" id="IPR002181">
    <property type="entry name" value="Fibrinogen_a/b/g_C_dom"/>
</dbReference>
<dbReference type="InterPro" id="IPR036056">
    <property type="entry name" value="Fibrinogen-like_C"/>
</dbReference>
<reference evidence="4" key="1">
    <citation type="submission" date="2025-08" db="UniProtKB">
        <authorList>
            <consortium name="RefSeq"/>
        </authorList>
    </citation>
    <scope>IDENTIFICATION</scope>
    <source>
        <strain evidence="4">15085-1641.00</strain>
        <tissue evidence="4">Whole body</tissue>
    </source>
</reference>
<dbReference type="OMA" id="IHIEREQ"/>
<evidence type="ECO:0000256" key="1">
    <source>
        <dbReference type="SAM" id="Coils"/>
    </source>
</evidence>
<feature type="coiled-coil region" evidence="1">
    <location>
        <begin position="137"/>
        <end position="197"/>
    </location>
</feature>
<sequence length="393" mass="46108">MGKYFLIFTVQYLILTSCRRSLQFESVNTKTVEQLIKEFDAYEESVQKDEQNLKDLESELILEIDKLQCNEEATTEKHLMELETQLTSCEQNSKNQTVQITECKQQINKLESKNKTELCMKNIHIEREQDQTPLTINAEQLKEIQAKSLEIAQLKQEILELKQKENQSIAKLDFEYKQQIEEKSKEIRELKARLQKRCPRNKSYCCLPVNHKSLNQMPGPKVLCDKNIHGPEWIIVLKRAYTAVPLNLNWSALQTGFTKHNTEYFIGVDKLNLITSTAQYELYIQLTNSNNQVSYAHYDYFRIGNDTNGYRLHLGAYTGNATDGMSASIGQRFVMLDVNNPKSNYYKKHTFLGGWWFSQRDKTQTNLFADYYPFWGHNEQSFFKTAYMMIRRK</sequence>
<name>A0A6J1LPJ8_DROHY</name>
<dbReference type="InterPro" id="IPR050373">
    <property type="entry name" value="Fibrinogen_C-term_domain"/>
</dbReference>
<dbReference type="PROSITE" id="PS51257">
    <property type="entry name" value="PROKAR_LIPOPROTEIN"/>
    <property type="match status" value="1"/>
</dbReference>
<dbReference type="Proteomes" id="UP000504633">
    <property type="component" value="Unplaced"/>
</dbReference>
<dbReference type="RefSeq" id="XP_023165550.2">
    <property type="nucleotide sequence ID" value="XM_023309782.2"/>
</dbReference>
<evidence type="ECO:0000313" key="3">
    <source>
        <dbReference type="Proteomes" id="UP000504633"/>
    </source>
</evidence>
<dbReference type="Gene3D" id="3.90.215.10">
    <property type="entry name" value="Gamma Fibrinogen, chain A, domain 1"/>
    <property type="match status" value="1"/>
</dbReference>
<protein>
    <submittedName>
        <fullName evidence="4">Angiopoietin-1-like</fullName>
    </submittedName>
</protein>
<evidence type="ECO:0000313" key="4">
    <source>
        <dbReference type="RefSeq" id="XP_023165550.2"/>
    </source>
</evidence>
<dbReference type="PANTHER" id="PTHR19143">
    <property type="entry name" value="FIBRINOGEN/TENASCIN/ANGIOPOEITIN"/>
    <property type="match status" value="1"/>
</dbReference>
<feature type="coiled-coil region" evidence="1">
    <location>
        <begin position="32"/>
        <end position="66"/>
    </location>
</feature>
<organism evidence="3 4">
    <name type="scientific">Drosophila hydei</name>
    <name type="common">Fruit fly</name>
    <dbReference type="NCBI Taxonomy" id="7224"/>
    <lineage>
        <taxon>Eukaryota</taxon>
        <taxon>Metazoa</taxon>
        <taxon>Ecdysozoa</taxon>
        <taxon>Arthropoda</taxon>
        <taxon>Hexapoda</taxon>
        <taxon>Insecta</taxon>
        <taxon>Pterygota</taxon>
        <taxon>Neoptera</taxon>
        <taxon>Endopterygota</taxon>
        <taxon>Diptera</taxon>
        <taxon>Brachycera</taxon>
        <taxon>Muscomorpha</taxon>
        <taxon>Ephydroidea</taxon>
        <taxon>Drosophilidae</taxon>
        <taxon>Drosophila</taxon>
    </lineage>
</organism>
<dbReference type="SMART" id="SM00186">
    <property type="entry name" value="FBG"/>
    <property type="match status" value="1"/>
</dbReference>
<dbReference type="PANTHER" id="PTHR19143:SF327">
    <property type="entry name" value="FI21813P1-RELATED"/>
    <property type="match status" value="1"/>
</dbReference>
<keyword evidence="3" id="KW-1185">Reference proteome</keyword>
<dbReference type="InterPro" id="IPR014716">
    <property type="entry name" value="Fibrinogen_a/b/g_C_1"/>
</dbReference>
<gene>
    <name evidence="4" type="primary">LOC111595866</name>
</gene>
<accession>A0A6J1LPJ8</accession>